<dbReference type="SUPFAM" id="SSF53187">
    <property type="entry name" value="Zn-dependent exopeptidases"/>
    <property type="match status" value="1"/>
</dbReference>
<feature type="binding site" evidence="2">
    <location>
        <position position="164"/>
    </location>
    <ligand>
        <name>Mn(2+)</name>
        <dbReference type="ChEBI" id="CHEBI:29035"/>
        <label>2</label>
    </ligand>
</feature>
<dbReference type="Gene3D" id="3.40.630.10">
    <property type="entry name" value="Zn peptidases"/>
    <property type="match status" value="1"/>
</dbReference>
<evidence type="ECO:0000256" key="1">
    <source>
        <dbReference type="ARBA" id="ARBA00022801"/>
    </source>
</evidence>
<dbReference type="GO" id="GO:0019877">
    <property type="term" value="P:diaminopimelate biosynthetic process"/>
    <property type="evidence" value="ECO:0007669"/>
    <property type="project" value="UniProtKB-ARBA"/>
</dbReference>
<proteinExistence type="predicted"/>
<comment type="caution">
    <text evidence="4">The sequence shown here is derived from an EMBL/GenBank/DDBJ whole genome shotgun (WGS) entry which is preliminary data.</text>
</comment>
<dbReference type="Proteomes" id="UP000554144">
    <property type="component" value="Unassembled WGS sequence"/>
</dbReference>
<comment type="cofactor">
    <cofactor evidence="2">
        <name>Mn(2+)</name>
        <dbReference type="ChEBI" id="CHEBI:29035"/>
    </cofactor>
    <text evidence="2">The Mn(2+) ion enhances activity.</text>
</comment>
<evidence type="ECO:0000256" key="2">
    <source>
        <dbReference type="PIRSR" id="PIRSR005962-1"/>
    </source>
</evidence>
<sequence length="406" mass="44053">MPLLDAIVAQADTLRAIRRDIHAHPELAFEETRTADLVAERLQAWGIPIHRGLGKTGVVGIIRGERPDNGRTVGLRADMDALPMQEANTFEHASRHPGKMHACGHDGHTTMLLGAAQYLATHRDFAGTVYLIFQPAEEQAGGAREMIKEGLFEQFPIEAVFGMHNMPGIPTGTFALSSGPVLASNSEFTVTVRGKGGHAAMPHLGVDPLPIAGQILGAFQNILSRNKKPLEVAVISVTMIHGGDAVNVIPDTCEMRGTVRAYTTETLDLIERRMRDIAELTCRANEAECDFDFQRKYPATFNHEAETCFARGVIAEIVDEDCLIAQAPIMAAEDFAFMLEAKPGCYAFIGNGDGEHRELGHGQGPCLVHNTSYDFNDEVLPLGATYLSKLALAWLERKHGGAGHSA</sequence>
<dbReference type="InterPro" id="IPR017439">
    <property type="entry name" value="Amidohydrolase"/>
</dbReference>
<dbReference type="FunFam" id="3.30.70.360:FF:000001">
    <property type="entry name" value="N-acetyldiaminopimelate deacetylase"/>
    <property type="match status" value="1"/>
</dbReference>
<feature type="binding site" evidence="2">
    <location>
        <position position="369"/>
    </location>
    <ligand>
        <name>Mn(2+)</name>
        <dbReference type="ChEBI" id="CHEBI:29035"/>
        <label>2</label>
    </ligand>
</feature>
<dbReference type="AlphaFoldDB" id="A0A853GW29"/>
<dbReference type="PANTHER" id="PTHR11014">
    <property type="entry name" value="PEPTIDASE M20 FAMILY MEMBER"/>
    <property type="match status" value="1"/>
</dbReference>
<dbReference type="SUPFAM" id="SSF55031">
    <property type="entry name" value="Bacterial exopeptidase dimerisation domain"/>
    <property type="match status" value="1"/>
</dbReference>
<keyword evidence="1 4" id="KW-0378">Hydrolase</keyword>
<protein>
    <submittedName>
        <fullName evidence="4">Amidohydrolase</fullName>
    </submittedName>
</protein>
<dbReference type="GO" id="GO:0050118">
    <property type="term" value="F:N-acetyldiaminopimelate deacetylase activity"/>
    <property type="evidence" value="ECO:0007669"/>
    <property type="project" value="UniProtKB-ARBA"/>
</dbReference>
<dbReference type="InterPro" id="IPR036264">
    <property type="entry name" value="Bact_exopeptidase_dim_dom"/>
</dbReference>
<dbReference type="RefSeq" id="WP_130037634.1">
    <property type="nucleotide sequence ID" value="NZ_JACCEV010000001.1"/>
</dbReference>
<dbReference type="PANTHER" id="PTHR11014:SF63">
    <property type="entry name" value="METALLOPEPTIDASE, PUTATIVE (AFU_ORTHOLOGUE AFUA_6G09600)-RELATED"/>
    <property type="match status" value="1"/>
</dbReference>
<evidence type="ECO:0000313" key="4">
    <source>
        <dbReference type="EMBL" id="NYT84966.1"/>
    </source>
</evidence>
<feature type="binding site" evidence="2">
    <location>
        <position position="105"/>
    </location>
    <ligand>
        <name>Mn(2+)</name>
        <dbReference type="ChEBI" id="CHEBI:29035"/>
        <label>2</label>
    </ligand>
</feature>
<feature type="binding site" evidence="2">
    <location>
        <position position="138"/>
    </location>
    <ligand>
        <name>Mn(2+)</name>
        <dbReference type="ChEBI" id="CHEBI:29035"/>
        <label>2</label>
    </ligand>
</feature>
<feature type="domain" description="Peptidase M20 dimerisation" evidence="3">
    <location>
        <begin position="187"/>
        <end position="279"/>
    </location>
</feature>
<dbReference type="CDD" id="cd05666">
    <property type="entry name" value="M20_Acy1-like"/>
    <property type="match status" value="1"/>
</dbReference>
<dbReference type="InterPro" id="IPR011650">
    <property type="entry name" value="Peptidase_M20_dimer"/>
</dbReference>
<reference evidence="4 5" key="1">
    <citation type="submission" date="2020-07" db="EMBL/GenBank/DDBJ databases">
        <title>Taxonomic revisions and descriptions of new bacterial species based on genomic comparisons in the high-G+C-content subgroup of the family Alcaligenaceae.</title>
        <authorList>
            <person name="Szabo A."/>
            <person name="Felfoldi T."/>
        </authorList>
    </citation>
    <scope>NUCLEOTIDE SEQUENCE [LARGE SCALE GENOMIC DNA]</scope>
    <source>
        <strain evidence="4 5">DSM 25667</strain>
    </source>
</reference>
<keyword evidence="5" id="KW-1185">Reference proteome</keyword>
<evidence type="ECO:0000313" key="5">
    <source>
        <dbReference type="Proteomes" id="UP000554144"/>
    </source>
</evidence>
<dbReference type="GO" id="GO:0046872">
    <property type="term" value="F:metal ion binding"/>
    <property type="evidence" value="ECO:0007669"/>
    <property type="project" value="UniProtKB-KW"/>
</dbReference>
<dbReference type="Pfam" id="PF07687">
    <property type="entry name" value="M20_dimer"/>
    <property type="match status" value="1"/>
</dbReference>
<name>A0A853GW29_9BURK</name>
<dbReference type="InterPro" id="IPR002933">
    <property type="entry name" value="Peptidase_M20"/>
</dbReference>
<keyword evidence="2" id="KW-0479">Metal-binding</keyword>
<organism evidence="4 5">
    <name type="scientific">Pollutimonas harenae</name>
    <dbReference type="NCBI Taxonomy" id="657015"/>
    <lineage>
        <taxon>Bacteria</taxon>
        <taxon>Pseudomonadati</taxon>
        <taxon>Pseudomonadota</taxon>
        <taxon>Betaproteobacteria</taxon>
        <taxon>Burkholderiales</taxon>
        <taxon>Alcaligenaceae</taxon>
        <taxon>Pollutimonas</taxon>
    </lineage>
</organism>
<keyword evidence="2" id="KW-0464">Manganese</keyword>
<gene>
    <name evidence="4" type="ORF">H0A62_05055</name>
</gene>
<dbReference type="PIRSF" id="PIRSF005962">
    <property type="entry name" value="Pept_M20D_amidohydro"/>
    <property type="match status" value="1"/>
</dbReference>
<dbReference type="Gene3D" id="3.30.70.360">
    <property type="match status" value="1"/>
</dbReference>
<dbReference type="EMBL" id="JACCEV010000001">
    <property type="protein sequence ID" value="NYT84966.1"/>
    <property type="molecule type" value="Genomic_DNA"/>
</dbReference>
<feature type="binding site" evidence="2">
    <location>
        <position position="103"/>
    </location>
    <ligand>
        <name>Mn(2+)</name>
        <dbReference type="ChEBI" id="CHEBI:29035"/>
        <label>2</label>
    </ligand>
</feature>
<dbReference type="OrthoDB" id="8875216at2"/>
<dbReference type="Pfam" id="PF01546">
    <property type="entry name" value="Peptidase_M20"/>
    <property type="match status" value="1"/>
</dbReference>
<accession>A0A853GW29</accession>
<evidence type="ECO:0000259" key="3">
    <source>
        <dbReference type="Pfam" id="PF07687"/>
    </source>
</evidence>
<dbReference type="NCBIfam" id="TIGR01891">
    <property type="entry name" value="amidohydrolases"/>
    <property type="match status" value="1"/>
</dbReference>